<feature type="transmembrane region" description="Helical" evidence="1">
    <location>
        <begin position="95"/>
        <end position="115"/>
    </location>
</feature>
<dbReference type="AlphaFoldDB" id="J0WT90"/>
<feature type="transmembrane region" description="Helical" evidence="1">
    <location>
        <begin position="167"/>
        <end position="186"/>
    </location>
</feature>
<protein>
    <recommendedName>
        <fullName evidence="2">DUF6533 domain-containing protein</fullName>
    </recommendedName>
</protein>
<feature type="transmembrane region" description="Helical" evidence="1">
    <location>
        <begin position="20"/>
        <end position="41"/>
    </location>
</feature>
<feature type="transmembrane region" description="Helical" evidence="1">
    <location>
        <begin position="61"/>
        <end position="83"/>
    </location>
</feature>
<evidence type="ECO:0000259" key="2">
    <source>
        <dbReference type="Pfam" id="PF20151"/>
    </source>
</evidence>
<accession>J0WT90</accession>
<feature type="domain" description="DUF6533" evidence="2">
    <location>
        <begin position="20"/>
        <end position="65"/>
    </location>
</feature>
<dbReference type="InParanoid" id="J0WT90"/>
<dbReference type="OrthoDB" id="3349377at2759"/>
<dbReference type="Proteomes" id="UP000006514">
    <property type="component" value="Unassembled WGS sequence"/>
</dbReference>
<organism evidence="3 4">
    <name type="scientific">Auricularia subglabra (strain TFB-10046 / SS5)</name>
    <name type="common">White-rot fungus</name>
    <name type="synonym">Auricularia delicata (strain TFB10046)</name>
    <dbReference type="NCBI Taxonomy" id="717982"/>
    <lineage>
        <taxon>Eukaryota</taxon>
        <taxon>Fungi</taxon>
        <taxon>Dikarya</taxon>
        <taxon>Basidiomycota</taxon>
        <taxon>Agaricomycotina</taxon>
        <taxon>Agaricomycetes</taxon>
        <taxon>Auriculariales</taxon>
        <taxon>Auriculariaceae</taxon>
        <taxon>Auricularia</taxon>
    </lineage>
</organism>
<keyword evidence="1" id="KW-1133">Transmembrane helix</keyword>
<evidence type="ECO:0000313" key="4">
    <source>
        <dbReference type="Proteomes" id="UP000006514"/>
    </source>
</evidence>
<keyword evidence="4" id="KW-1185">Reference proteome</keyword>
<sequence length="291" mass="32268">MNDAETHYTVTLRQLQNVAYVQVAAAAWLVYDIVLTIPLEVQHIWRRGWSIPVGMYLLCRYYALMHVCGVHVMGGIVTLLLILRLHSLYGANKRITSVLVTLFVGAFLLIVRQLFAHPAKRKLRSKQAKLSVGIETVLHLKVIPAPVGLGQWRGCYTGSTHAPRFGFAAWVVSMAFCVVIFGLTIYKMVQMRTVTGTECNRNRVLVVFVRDGSLVFALICSLELITCITTTVAPVNLMAVGIYLLASVYGIAMSRLTLNLRDSVKHAQGRFSIGEATTGFEFHVISLKTAV</sequence>
<dbReference type="EMBL" id="JH687890">
    <property type="protein sequence ID" value="EJD35453.1"/>
    <property type="molecule type" value="Genomic_DNA"/>
</dbReference>
<proteinExistence type="predicted"/>
<keyword evidence="1" id="KW-0472">Membrane</keyword>
<dbReference type="Pfam" id="PF20151">
    <property type="entry name" value="DUF6533"/>
    <property type="match status" value="1"/>
</dbReference>
<evidence type="ECO:0000313" key="3">
    <source>
        <dbReference type="EMBL" id="EJD35453.1"/>
    </source>
</evidence>
<evidence type="ECO:0000256" key="1">
    <source>
        <dbReference type="SAM" id="Phobius"/>
    </source>
</evidence>
<reference evidence="4" key="1">
    <citation type="journal article" date="2012" name="Science">
        <title>The Paleozoic origin of enzymatic lignin decomposition reconstructed from 31 fungal genomes.</title>
        <authorList>
            <person name="Floudas D."/>
            <person name="Binder M."/>
            <person name="Riley R."/>
            <person name="Barry K."/>
            <person name="Blanchette R.A."/>
            <person name="Henrissat B."/>
            <person name="Martinez A.T."/>
            <person name="Otillar R."/>
            <person name="Spatafora J.W."/>
            <person name="Yadav J.S."/>
            <person name="Aerts A."/>
            <person name="Benoit I."/>
            <person name="Boyd A."/>
            <person name="Carlson A."/>
            <person name="Copeland A."/>
            <person name="Coutinho P.M."/>
            <person name="de Vries R.P."/>
            <person name="Ferreira P."/>
            <person name="Findley K."/>
            <person name="Foster B."/>
            <person name="Gaskell J."/>
            <person name="Glotzer D."/>
            <person name="Gorecki P."/>
            <person name="Heitman J."/>
            <person name="Hesse C."/>
            <person name="Hori C."/>
            <person name="Igarashi K."/>
            <person name="Jurgens J.A."/>
            <person name="Kallen N."/>
            <person name="Kersten P."/>
            <person name="Kohler A."/>
            <person name="Kuees U."/>
            <person name="Kumar T.K.A."/>
            <person name="Kuo A."/>
            <person name="LaButti K."/>
            <person name="Larrondo L.F."/>
            <person name="Lindquist E."/>
            <person name="Ling A."/>
            <person name="Lombard V."/>
            <person name="Lucas S."/>
            <person name="Lundell T."/>
            <person name="Martin R."/>
            <person name="McLaughlin D.J."/>
            <person name="Morgenstern I."/>
            <person name="Morin E."/>
            <person name="Murat C."/>
            <person name="Nagy L.G."/>
            <person name="Nolan M."/>
            <person name="Ohm R.A."/>
            <person name="Patyshakuliyeva A."/>
            <person name="Rokas A."/>
            <person name="Ruiz-Duenas F.J."/>
            <person name="Sabat G."/>
            <person name="Salamov A."/>
            <person name="Samejima M."/>
            <person name="Schmutz J."/>
            <person name="Slot J.C."/>
            <person name="St John F."/>
            <person name="Stenlid J."/>
            <person name="Sun H."/>
            <person name="Sun S."/>
            <person name="Syed K."/>
            <person name="Tsang A."/>
            <person name="Wiebenga A."/>
            <person name="Young D."/>
            <person name="Pisabarro A."/>
            <person name="Eastwood D.C."/>
            <person name="Martin F."/>
            <person name="Cullen D."/>
            <person name="Grigoriev I.V."/>
            <person name="Hibbett D.S."/>
        </authorList>
    </citation>
    <scope>NUCLEOTIDE SEQUENCE [LARGE SCALE GENOMIC DNA]</scope>
    <source>
        <strain evidence="4">TFB10046</strain>
    </source>
</reference>
<name>J0WT90_AURST</name>
<dbReference type="KEGG" id="adl:AURDEDRAFT_175479"/>
<feature type="transmembrane region" description="Helical" evidence="1">
    <location>
        <begin position="237"/>
        <end position="258"/>
    </location>
</feature>
<dbReference type="InterPro" id="IPR045340">
    <property type="entry name" value="DUF6533"/>
</dbReference>
<feature type="transmembrane region" description="Helical" evidence="1">
    <location>
        <begin position="207"/>
        <end position="231"/>
    </location>
</feature>
<keyword evidence="1" id="KW-0812">Transmembrane</keyword>
<gene>
    <name evidence="3" type="ORF">AURDEDRAFT_175479</name>
</gene>